<dbReference type="Proteomes" id="UP000028990">
    <property type="component" value="Unassembled WGS sequence"/>
</dbReference>
<proteinExistence type="predicted"/>
<evidence type="ECO:0000313" key="2">
    <source>
        <dbReference type="EMBL" id="KFO29193.1"/>
    </source>
</evidence>
<sequence length="139" mass="15678">MHSSANFIQIVTSMKLIKRELARINKHNNQQELRHSTEKALKIQTVNRLQWGKKQQMENGRGPEDNGDSLHCSNESIHSNQDARPSSKWTKTSDDSGLEFDSNNATVTIDPVMGGATEIELVIRPHPTLMEKDDSAQTR</sequence>
<name>A0A091DFG3_FUKDA</name>
<feature type="region of interest" description="Disordered" evidence="1">
    <location>
        <begin position="28"/>
        <end position="103"/>
    </location>
</feature>
<reference evidence="2 3" key="1">
    <citation type="submission" date="2013-11" db="EMBL/GenBank/DDBJ databases">
        <title>The Damaraland mole rat (Fukomys damarensis) genome and evolution of African mole rats.</title>
        <authorList>
            <person name="Gladyshev V.N."/>
            <person name="Fang X."/>
        </authorList>
    </citation>
    <scope>NUCLEOTIDE SEQUENCE [LARGE SCALE GENOMIC DNA]</scope>
    <source>
        <tissue evidence="2">Liver</tissue>
    </source>
</reference>
<feature type="compositionally biased region" description="Basic and acidic residues" evidence="1">
    <location>
        <begin position="32"/>
        <end position="41"/>
    </location>
</feature>
<keyword evidence="3" id="KW-1185">Reference proteome</keyword>
<dbReference type="AlphaFoldDB" id="A0A091DFG3"/>
<feature type="compositionally biased region" description="Polar residues" evidence="1">
    <location>
        <begin position="71"/>
        <end position="90"/>
    </location>
</feature>
<evidence type="ECO:0000313" key="3">
    <source>
        <dbReference type="Proteomes" id="UP000028990"/>
    </source>
</evidence>
<dbReference type="STRING" id="885580.ENSFDAP00000006277"/>
<gene>
    <name evidence="2" type="ORF">H920_09433</name>
</gene>
<organism evidence="2 3">
    <name type="scientific">Fukomys damarensis</name>
    <name type="common">Damaraland mole rat</name>
    <name type="synonym">Cryptomys damarensis</name>
    <dbReference type="NCBI Taxonomy" id="885580"/>
    <lineage>
        <taxon>Eukaryota</taxon>
        <taxon>Metazoa</taxon>
        <taxon>Chordata</taxon>
        <taxon>Craniata</taxon>
        <taxon>Vertebrata</taxon>
        <taxon>Euteleostomi</taxon>
        <taxon>Mammalia</taxon>
        <taxon>Eutheria</taxon>
        <taxon>Euarchontoglires</taxon>
        <taxon>Glires</taxon>
        <taxon>Rodentia</taxon>
        <taxon>Hystricomorpha</taxon>
        <taxon>Bathyergidae</taxon>
        <taxon>Fukomys</taxon>
    </lineage>
</organism>
<accession>A0A091DFG3</accession>
<evidence type="ECO:0000256" key="1">
    <source>
        <dbReference type="SAM" id="MobiDB-lite"/>
    </source>
</evidence>
<protein>
    <submittedName>
        <fullName evidence="2">E3 ubiquitin-protein ligase RING2</fullName>
    </submittedName>
</protein>
<dbReference type="EMBL" id="KN122621">
    <property type="protein sequence ID" value="KFO29193.1"/>
    <property type="molecule type" value="Genomic_DNA"/>
</dbReference>